<keyword evidence="14" id="KW-1185">Reference proteome</keyword>
<feature type="transmembrane region" description="Helical" evidence="10">
    <location>
        <begin position="428"/>
        <end position="450"/>
    </location>
</feature>
<dbReference type="PANTHER" id="PTHR43520:SF8">
    <property type="entry name" value="P-TYPE CU(+) TRANSPORTER"/>
    <property type="match status" value="1"/>
</dbReference>
<dbReference type="Proteomes" id="UP000198539">
    <property type="component" value="Unassembled WGS sequence"/>
</dbReference>
<evidence type="ECO:0000256" key="11">
    <source>
        <dbReference type="SAM" id="MobiDB-lite"/>
    </source>
</evidence>
<dbReference type="GO" id="GO:0055070">
    <property type="term" value="P:copper ion homeostasis"/>
    <property type="evidence" value="ECO:0007669"/>
    <property type="project" value="TreeGrafter"/>
</dbReference>
<dbReference type="InterPro" id="IPR027256">
    <property type="entry name" value="P-typ_ATPase_IB"/>
</dbReference>
<dbReference type="SFLD" id="SFLDS00003">
    <property type="entry name" value="Haloacid_Dehalogenase"/>
    <property type="match status" value="1"/>
</dbReference>
<dbReference type="SFLD" id="SFLDG00002">
    <property type="entry name" value="C1.7:_P-type_atpase_like"/>
    <property type="match status" value="1"/>
</dbReference>
<dbReference type="NCBIfam" id="TIGR01511">
    <property type="entry name" value="ATPase-IB1_Cu"/>
    <property type="match status" value="1"/>
</dbReference>
<evidence type="ECO:0000256" key="9">
    <source>
        <dbReference type="ARBA" id="ARBA00023136"/>
    </source>
</evidence>
<dbReference type="PROSITE" id="PS00154">
    <property type="entry name" value="ATPASE_E1_E2"/>
    <property type="match status" value="1"/>
</dbReference>
<accession>A0A1H2XP64</accession>
<evidence type="ECO:0000313" key="13">
    <source>
        <dbReference type="EMBL" id="SDW94109.1"/>
    </source>
</evidence>
<dbReference type="InterPro" id="IPR023299">
    <property type="entry name" value="ATPase_P-typ_cyto_dom_N"/>
</dbReference>
<dbReference type="OrthoDB" id="9807843at2"/>
<dbReference type="Pfam" id="PF00702">
    <property type="entry name" value="Hydrolase"/>
    <property type="match status" value="1"/>
</dbReference>
<dbReference type="GO" id="GO:0005507">
    <property type="term" value="F:copper ion binding"/>
    <property type="evidence" value="ECO:0007669"/>
    <property type="project" value="TreeGrafter"/>
</dbReference>
<dbReference type="EMBL" id="FNOM01000004">
    <property type="protein sequence ID" value="SDW94109.1"/>
    <property type="molecule type" value="Genomic_DNA"/>
</dbReference>
<keyword evidence="7" id="KW-1278">Translocase</keyword>
<dbReference type="STRING" id="564137.SAMN04488238_104256"/>
<evidence type="ECO:0000256" key="8">
    <source>
        <dbReference type="ARBA" id="ARBA00022989"/>
    </source>
</evidence>
<feature type="transmembrane region" description="Helical" evidence="10">
    <location>
        <begin position="244"/>
        <end position="269"/>
    </location>
</feature>
<comment type="similarity">
    <text evidence="2 10">Belongs to the cation transport ATPase (P-type) (TC 3.A.3) family. Type IB subfamily.</text>
</comment>
<evidence type="ECO:0000313" key="14">
    <source>
        <dbReference type="Proteomes" id="UP000198539"/>
    </source>
</evidence>
<dbReference type="GO" id="GO:0005524">
    <property type="term" value="F:ATP binding"/>
    <property type="evidence" value="ECO:0007669"/>
    <property type="project" value="UniProtKB-UniRule"/>
</dbReference>
<dbReference type="Pfam" id="PF00122">
    <property type="entry name" value="E1-E2_ATPase"/>
    <property type="match status" value="1"/>
</dbReference>
<feature type="transmembrane region" description="Helical" evidence="10">
    <location>
        <begin position="456"/>
        <end position="486"/>
    </location>
</feature>
<comment type="subcellular location">
    <subcellularLocation>
        <location evidence="10">Cell membrane</location>
    </subcellularLocation>
    <subcellularLocation>
        <location evidence="1">Endomembrane system</location>
        <topology evidence="1">Multi-pass membrane protein</topology>
    </subcellularLocation>
</comment>
<keyword evidence="9 10" id="KW-0472">Membrane</keyword>
<dbReference type="InterPro" id="IPR036163">
    <property type="entry name" value="HMA_dom_sf"/>
</dbReference>
<evidence type="ECO:0000256" key="7">
    <source>
        <dbReference type="ARBA" id="ARBA00022967"/>
    </source>
</evidence>
<feature type="transmembrane region" description="Helical" evidence="10">
    <location>
        <begin position="200"/>
        <end position="223"/>
    </location>
</feature>
<dbReference type="Gene3D" id="3.30.70.100">
    <property type="match status" value="2"/>
</dbReference>
<dbReference type="NCBIfam" id="TIGR01525">
    <property type="entry name" value="ATPase-IB_hvy"/>
    <property type="match status" value="1"/>
</dbReference>
<keyword evidence="8 10" id="KW-1133">Transmembrane helix</keyword>
<dbReference type="InterPro" id="IPR059000">
    <property type="entry name" value="ATPase_P-type_domA"/>
</dbReference>
<keyword evidence="10" id="KW-1003">Cell membrane</keyword>
<evidence type="ECO:0000256" key="10">
    <source>
        <dbReference type="RuleBase" id="RU362081"/>
    </source>
</evidence>
<dbReference type="SUPFAM" id="SSF81653">
    <property type="entry name" value="Calcium ATPase, transduction domain A"/>
    <property type="match status" value="1"/>
</dbReference>
<reference evidence="13 14" key="1">
    <citation type="submission" date="2016-10" db="EMBL/GenBank/DDBJ databases">
        <authorList>
            <person name="de Groot N.N."/>
        </authorList>
    </citation>
    <scope>NUCLEOTIDE SEQUENCE [LARGE SCALE GENOMIC DNA]</scope>
    <source>
        <strain evidence="13 14">CGMCC 1.8894</strain>
    </source>
</reference>
<evidence type="ECO:0000256" key="5">
    <source>
        <dbReference type="ARBA" id="ARBA00022741"/>
    </source>
</evidence>
<dbReference type="AlphaFoldDB" id="A0A1H2XP64"/>
<evidence type="ECO:0000256" key="6">
    <source>
        <dbReference type="ARBA" id="ARBA00022840"/>
    </source>
</evidence>
<feature type="transmembrane region" description="Helical" evidence="10">
    <location>
        <begin position="275"/>
        <end position="294"/>
    </location>
</feature>
<gene>
    <name evidence="13" type="ORF">SAMN04488238_104256</name>
</gene>
<dbReference type="Gene3D" id="3.40.1110.10">
    <property type="entry name" value="Calcium-transporting ATPase, cytoplasmic domain N"/>
    <property type="match status" value="1"/>
</dbReference>
<dbReference type="RefSeq" id="WP_092887780.1">
    <property type="nucleotide sequence ID" value="NZ_CP061498.1"/>
</dbReference>
<dbReference type="Gene3D" id="2.70.150.10">
    <property type="entry name" value="Calcium-transporting ATPase, cytoplasmic transduction domain A"/>
    <property type="match status" value="1"/>
</dbReference>
<keyword evidence="5 10" id="KW-0547">Nucleotide-binding</keyword>
<dbReference type="PRINTS" id="PR00943">
    <property type="entry name" value="CUATPASE"/>
</dbReference>
<dbReference type="CDD" id="cd02094">
    <property type="entry name" value="P-type_ATPase_Cu-like"/>
    <property type="match status" value="1"/>
</dbReference>
<dbReference type="GO" id="GO:0012505">
    <property type="term" value="C:endomembrane system"/>
    <property type="evidence" value="ECO:0007669"/>
    <property type="project" value="UniProtKB-SubCell"/>
</dbReference>
<dbReference type="InterPro" id="IPR018303">
    <property type="entry name" value="ATPase_P-typ_P_site"/>
</dbReference>
<evidence type="ECO:0000256" key="3">
    <source>
        <dbReference type="ARBA" id="ARBA00022692"/>
    </source>
</evidence>
<dbReference type="SUPFAM" id="SSF56784">
    <property type="entry name" value="HAD-like"/>
    <property type="match status" value="1"/>
</dbReference>
<evidence type="ECO:0000256" key="2">
    <source>
        <dbReference type="ARBA" id="ARBA00006024"/>
    </source>
</evidence>
<evidence type="ECO:0000256" key="4">
    <source>
        <dbReference type="ARBA" id="ARBA00022723"/>
    </source>
</evidence>
<dbReference type="SUPFAM" id="SSF81660">
    <property type="entry name" value="Metal cation-transporting ATPase, ATP-binding domain N"/>
    <property type="match status" value="1"/>
</dbReference>
<sequence>MTTLTLSLQNIHCGGCVGRAERAMRGVDGVTAASVNLATRGAEVQLDRAEQVGALVDGLARAGYPAVTESLEWPLTNMHCGSCITRVERAATAVPGVIAASASMATETVQVQYLVGDDLPDRLRAALARAGYPVAPGASRDAAGASTADAGSSSEDPADDTAHDPAMSALTRNLIVAAILTLPVFVLEMGSHLIAPFHHWVVATIGQTTSWAVQGALTTVLMLGPGRMFYRQGVPALWHLRPDMNSLVAVGTLSAYLYSLVALFAPGLLPEGTRAVYFEATAVIITLILTGRWLEARARGRTGTAIRHLMGLQPRTAWVEREGTDIEVPLADVGAGDTLLLRPGAQVPVDGEVLSGETFVDESMLTGEAMAVAKTPGSALTGGTINGAGVVRMRATRVGRDTALAQIIRMVQSAQGAKLPVQALVDRVTLWFVPAVMALAALTALIWLAFGPDLTFALVAGVTVLIIACPCAMGLATPVSIMVAIGRGARLGILFRKGTALQTLERVRVVAFDKTGTLTMGKPALTDLEPATGFDANTVLALVAGAEGGSEHPIATALIAAARDRGLTLPPVIKTDVQPGLGLRAEVGGKVVLVGNRALLSGAGVVLPDAMVDRAQVLAGQGKTALFAALDGQAAMVLAVADPVKPGSRDAIKALHEMGVTTAMITGDADATARAIAAEIGIDHVVAGVLPAGKVAALDNLRAKTGEHGALAFVGDGINDAPALAHADVGVAIGTGTDVAIEAADVVLVSGDPGGIVTALDLSRHTMRNIRQNLFWAFGYNAALIPVAAGVLYPAFGILLSPMLAAGAMALSSVFVLTNALRLRRFAPARATRGGADAREGQA</sequence>
<dbReference type="PROSITE" id="PS50846">
    <property type="entry name" value="HMA_2"/>
    <property type="match status" value="2"/>
</dbReference>
<proteinExistence type="inferred from homology"/>
<name>A0A1H2XP64_9RHOB</name>
<protein>
    <submittedName>
        <fullName evidence="13">Cu+-exporting ATPase</fullName>
    </submittedName>
</protein>
<dbReference type="SUPFAM" id="SSF81665">
    <property type="entry name" value="Calcium ATPase, transmembrane domain M"/>
    <property type="match status" value="1"/>
</dbReference>
<feature type="transmembrane region" description="Helical" evidence="10">
    <location>
        <begin position="799"/>
        <end position="821"/>
    </location>
</feature>
<dbReference type="SUPFAM" id="SSF55008">
    <property type="entry name" value="HMA, heavy metal-associated domain"/>
    <property type="match status" value="2"/>
</dbReference>
<dbReference type="InterPro" id="IPR023214">
    <property type="entry name" value="HAD_sf"/>
</dbReference>
<dbReference type="GO" id="GO:0016887">
    <property type="term" value="F:ATP hydrolysis activity"/>
    <property type="evidence" value="ECO:0007669"/>
    <property type="project" value="InterPro"/>
</dbReference>
<dbReference type="NCBIfam" id="TIGR01494">
    <property type="entry name" value="ATPase_P-type"/>
    <property type="match status" value="1"/>
</dbReference>
<keyword evidence="3 10" id="KW-0812">Transmembrane</keyword>
<keyword evidence="6 10" id="KW-0067">ATP-binding</keyword>
<dbReference type="InterPro" id="IPR044492">
    <property type="entry name" value="P_typ_ATPase_HD_dom"/>
</dbReference>
<dbReference type="PANTHER" id="PTHR43520">
    <property type="entry name" value="ATP7, ISOFORM B"/>
    <property type="match status" value="1"/>
</dbReference>
<evidence type="ECO:0000256" key="1">
    <source>
        <dbReference type="ARBA" id="ARBA00004127"/>
    </source>
</evidence>
<dbReference type="InterPro" id="IPR006121">
    <property type="entry name" value="HMA_dom"/>
</dbReference>
<keyword evidence="4 10" id="KW-0479">Metal-binding</keyword>
<evidence type="ECO:0000259" key="12">
    <source>
        <dbReference type="PROSITE" id="PS50846"/>
    </source>
</evidence>
<dbReference type="Pfam" id="PF00403">
    <property type="entry name" value="HMA"/>
    <property type="match status" value="2"/>
</dbReference>
<feature type="domain" description="HMA" evidence="12">
    <location>
        <begin position="2"/>
        <end position="67"/>
    </location>
</feature>
<dbReference type="InterPro" id="IPR001757">
    <property type="entry name" value="P_typ_ATPase"/>
</dbReference>
<dbReference type="GO" id="GO:0043682">
    <property type="term" value="F:P-type divalent copper transporter activity"/>
    <property type="evidence" value="ECO:0007669"/>
    <property type="project" value="TreeGrafter"/>
</dbReference>
<dbReference type="InterPro" id="IPR008250">
    <property type="entry name" value="ATPase_P-typ_transduc_dom_A_sf"/>
</dbReference>
<dbReference type="CDD" id="cd00371">
    <property type="entry name" value="HMA"/>
    <property type="match status" value="2"/>
</dbReference>
<feature type="transmembrane region" description="Helical" evidence="10">
    <location>
        <begin position="774"/>
        <end position="793"/>
    </location>
</feature>
<dbReference type="PRINTS" id="PR00119">
    <property type="entry name" value="CATATPASE"/>
</dbReference>
<dbReference type="SFLD" id="SFLDF00027">
    <property type="entry name" value="p-type_atpase"/>
    <property type="match status" value="1"/>
</dbReference>
<dbReference type="InterPro" id="IPR023298">
    <property type="entry name" value="ATPase_P-typ_TM_dom_sf"/>
</dbReference>
<feature type="compositionally biased region" description="Low complexity" evidence="11">
    <location>
        <begin position="137"/>
        <end position="155"/>
    </location>
</feature>
<dbReference type="GO" id="GO:0005886">
    <property type="term" value="C:plasma membrane"/>
    <property type="evidence" value="ECO:0007669"/>
    <property type="project" value="UniProtKB-SubCell"/>
</dbReference>
<feature type="region of interest" description="Disordered" evidence="11">
    <location>
        <begin position="136"/>
        <end position="164"/>
    </location>
</feature>
<dbReference type="FunFam" id="2.70.150.10:FF:000002">
    <property type="entry name" value="Copper-transporting ATPase 1, putative"/>
    <property type="match status" value="1"/>
</dbReference>
<dbReference type="Gene3D" id="3.40.50.1000">
    <property type="entry name" value="HAD superfamily/HAD-like"/>
    <property type="match status" value="1"/>
</dbReference>
<feature type="domain" description="HMA" evidence="12">
    <location>
        <begin position="69"/>
        <end position="135"/>
    </location>
</feature>
<dbReference type="InterPro" id="IPR036412">
    <property type="entry name" value="HAD-like_sf"/>
</dbReference>
<organism evidence="13 14">
    <name type="scientific">Roseicitreum antarcticum</name>
    <dbReference type="NCBI Taxonomy" id="564137"/>
    <lineage>
        <taxon>Bacteria</taxon>
        <taxon>Pseudomonadati</taxon>
        <taxon>Pseudomonadota</taxon>
        <taxon>Alphaproteobacteria</taxon>
        <taxon>Rhodobacterales</taxon>
        <taxon>Paracoccaceae</taxon>
        <taxon>Roseicitreum</taxon>
    </lineage>
</organism>
<feature type="transmembrane region" description="Helical" evidence="10">
    <location>
        <begin position="174"/>
        <end position="194"/>
    </location>
</feature>